<reference evidence="2 3" key="2">
    <citation type="journal article" date="2017" name="Front. Plant Sci.">
        <title>Gene Classification and Mining of Molecular Markers Useful in Red Clover (Trifolium pratense) Breeding.</title>
        <authorList>
            <person name="Istvanek J."/>
            <person name="Dluhosova J."/>
            <person name="Dluhos P."/>
            <person name="Patkova L."/>
            <person name="Nedelnik J."/>
            <person name="Repkova J."/>
        </authorList>
    </citation>
    <scope>NUCLEOTIDE SEQUENCE [LARGE SCALE GENOMIC DNA]</scope>
    <source>
        <strain evidence="3">cv. Tatra</strain>
        <tissue evidence="2">Young leaves</tissue>
    </source>
</reference>
<protein>
    <submittedName>
        <fullName evidence="2">Uncharacterized protein</fullName>
    </submittedName>
</protein>
<name>A0A2K3KUU3_TRIPR</name>
<feature type="non-terminal residue" evidence="2">
    <location>
        <position position="44"/>
    </location>
</feature>
<accession>A0A2K3KUU3</accession>
<dbReference type="Proteomes" id="UP000236291">
    <property type="component" value="Unassembled WGS sequence"/>
</dbReference>
<sequence>MHHHQIPHRSDQMDSPSGGRPKLPAKRGDVAGENHMPQLKNQIK</sequence>
<dbReference type="AlphaFoldDB" id="A0A2K3KUU3"/>
<evidence type="ECO:0000313" key="2">
    <source>
        <dbReference type="EMBL" id="PNX70052.1"/>
    </source>
</evidence>
<evidence type="ECO:0000256" key="1">
    <source>
        <dbReference type="SAM" id="MobiDB-lite"/>
    </source>
</evidence>
<gene>
    <name evidence="2" type="ORF">L195_g064705</name>
</gene>
<comment type="caution">
    <text evidence="2">The sequence shown here is derived from an EMBL/GenBank/DDBJ whole genome shotgun (WGS) entry which is preliminary data.</text>
</comment>
<reference evidence="2 3" key="1">
    <citation type="journal article" date="2014" name="Am. J. Bot.">
        <title>Genome assembly and annotation for red clover (Trifolium pratense; Fabaceae).</title>
        <authorList>
            <person name="Istvanek J."/>
            <person name="Jaros M."/>
            <person name="Krenek A."/>
            <person name="Repkova J."/>
        </authorList>
    </citation>
    <scope>NUCLEOTIDE SEQUENCE [LARGE SCALE GENOMIC DNA]</scope>
    <source>
        <strain evidence="3">cv. Tatra</strain>
        <tissue evidence="2">Young leaves</tissue>
    </source>
</reference>
<feature type="region of interest" description="Disordered" evidence="1">
    <location>
        <begin position="1"/>
        <end position="44"/>
    </location>
</feature>
<proteinExistence type="predicted"/>
<evidence type="ECO:0000313" key="3">
    <source>
        <dbReference type="Proteomes" id="UP000236291"/>
    </source>
</evidence>
<organism evidence="2 3">
    <name type="scientific">Trifolium pratense</name>
    <name type="common">Red clover</name>
    <dbReference type="NCBI Taxonomy" id="57577"/>
    <lineage>
        <taxon>Eukaryota</taxon>
        <taxon>Viridiplantae</taxon>
        <taxon>Streptophyta</taxon>
        <taxon>Embryophyta</taxon>
        <taxon>Tracheophyta</taxon>
        <taxon>Spermatophyta</taxon>
        <taxon>Magnoliopsida</taxon>
        <taxon>eudicotyledons</taxon>
        <taxon>Gunneridae</taxon>
        <taxon>Pentapetalae</taxon>
        <taxon>rosids</taxon>
        <taxon>fabids</taxon>
        <taxon>Fabales</taxon>
        <taxon>Fabaceae</taxon>
        <taxon>Papilionoideae</taxon>
        <taxon>50 kb inversion clade</taxon>
        <taxon>NPAAA clade</taxon>
        <taxon>Hologalegina</taxon>
        <taxon>IRL clade</taxon>
        <taxon>Trifolieae</taxon>
        <taxon>Trifolium</taxon>
    </lineage>
</organism>
<dbReference type="EMBL" id="ASHM01263677">
    <property type="protein sequence ID" value="PNX70052.1"/>
    <property type="molecule type" value="Genomic_DNA"/>
</dbReference>